<keyword evidence="1" id="KW-0648">Protein biosynthesis</keyword>
<dbReference type="InterPro" id="IPR011035">
    <property type="entry name" value="Ribosomal_bL25/Gln-tRNA_synth"/>
</dbReference>
<dbReference type="PANTHER" id="PTHR43097">
    <property type="entry name" value="GLUTAMINE-TRNA LIGASE"/>
    <property type="match status" value="1"/>
</dbReference>
<dbReference type="SUPFAM" id="SSF50715">
    <property type="entry name" value="Ribosomal protein L25-like"/>
    <property type="match status" value="1"/>
</dbReference>
<proteinExistence type="predicted"/>
<evidence type="ECO:0000313" key="4">
    <source>
        <dbReference type="Proteomes" id="UP001439008"/>
    </source>
</evidence>
<dbReference type="InterPro" id="IPR050132">
    <property type="entry name" value="Gln/Glu-tRNA_Ligase"/>
</dbReference>
<dbReference type="EMBL" id="JBDODL010000615">
    <property type="protein sequence ID" value="MES1920335.1"/>
    <property type="molecule type" value="Genomic_DNA"/>
</dbReference>
<feature type="non-terminal residue" evidence="3">
    <location>
        <position position="1"/>
    </location>
</feature>
<sequence>KSSKVIRATLNLGGNVKTTQKLTWLADSGEDLVPLTLVNLGPLITVPKMTEGDKLKDVTNPNSWKETKAFGDPNLRNLKKGEIIQLQRKGFAIVEKMIKDESKDRLVLIMIPDSKKKAMVNKK</sequence>
<protein>
    <recommendedName>
        <fullName evidence="2">tRNA synthetases class I (E and Q) anti-codon binding domain-containing protein</fullName>
    </recommendedName>
</protein>
<dbReference type="PANTHER" id="PTHR43097:SF5">
    <property type="entry name" value="GLUTAMATE--TRNA LIGASE"/>
    <property type="match status" value="1"/>
</dbReference>
<organism evidence="3 4">
    <name type="scientific">Bonamia ostreae</name>
    <dbReference type="NCBI Taxonomy" id="126728"/>
    <lineage>
        <taxon>Eukaryota</taxon>
        <taxon>Sar</taxon>
        <taxon>Rhizaria</taxon>
        <taxon>Endomyxa</taxon>
        <taxon>Ascetosporea</taxon>
        <taxon>Haplosporida</taxon>
        <taxon>Bonamia</taxon>
    </lineage>
</organism>
<evidence type="ECO:0000259" key="2">
    <source>
        <dbReference type="Pfam" id="PF20974"/>
    </source>
</evidence>
<evidence type="ECO:0000256" key="1">
    <source>
        <dbReference type="ARBA" id="ARBA00022917"/>
    </source>
</evidence>
<dbReference type="InterPro" id="IPR049437">
    <property type="entry name" value="tRNA-synt_1c_C2"/>
</dbReference>
<feature type="domain" description="tRNA synthetases class I (E and Q) anti-codon binding" evidence="2">
    <location>
        <begin position="22"/>
        <end position="94"/>
    </location>
</feature>
<keyword evidence="4" id="KW-1185">Reference proteome</keyword>
<evidence type="ECO:0000313" key="3">
    <source>
        <dbReference type="EMBL" id="MES1920335.1"/>
    </source>
</evidence>
<name>A0ABV2AL00_9EUKA</name>
<dbReference type="Gene3D" id="2.40.240.10">
    <property type="entry name" value="Ribosomal Protein L25, Chain P"/>
    <property type="match status" value="1"/>
</dbReference>
<dbReference type="Pfam" id="PF20974">
    <property type="entry name" value="tRNA-synt_1c_C2"/>
    <property type="match status" value="1"/>
</dbReference>
<gene>
    <name evidence="3" type="ORF">MHBO_002016</name>
</gene>
<dbReference type="InterPro" id="IPR020056">
    <property type="entry name" value="Rbsml_bL25/Gln-tRNA_synth_N"/>
</dbReference>
<reference evidence="3 4" key="1">
    <citation type="journal article" date="2024" name="BMC Biol.">
        <title>Comparative genomics of Ascetosporea gives new insight into the evolutionary basis for animal parasitism in Rhizaria.</title>
        <authorList>
            <person name="Hiltunen Thoren M."/>
            <person name="Onut-Brannstrom I."/>
            <person name="Alfjorden A."/>
            <person name="Peckova H."/>
            <person name="Swords F."/>
            <person name="Hooper C."/>
            <person name="Holzer A.S."/>
            <person name="Bass D."/>
            <person name="Burki F."/>
        </authorList>
    </citation>
    <scope>NUCLEOTIDE SEQUENCE [LARGE SCALE GENOMIC DNA]</scope>
    <source>
        <strain evidence="3">20-A016</strain>
    </source>
</reference>
<comment type="caution">
    <text evidence="3">The sequence shown here is derived from an EMBL/GenBank/DDBJ whole genome shotgun (WGS) entry which is preliminary data.</text>
</comment>
<accession>A0ABV2AL00</accession>
<dbReference type="Proteomes" id="UP001439008">
    <property type="component" value="Unassembled WGS sequence"/>
</dbReference>